<dbReference type="CDD" id="cd13659">
    <property type="entry name" value="PBP2_PotF"/>
    <property type="match status" value="1"/>
</dbReference>
<dbReference type="Proteomes" id="UP000198804">
    <property type="component" value="Unassembled WGS sequence"/>
</dbReference>
<dbReference type="GO" id="GO:0042597">
    <property type="term" value="C:periplasmic space"/>
    <property type="evidence" value="ECO:0007669"/>
    <property type="project" value="UniProtKB-SubCell"/>
</dbReference>
<evidence type="ECO:0000313" key="7">
    <source>
        <dbReference type="EMBL" id="SFL83008.1"/>
    </source>
</evidence>
<evidence type="ECO:0000256" key="2">
    <source>
        <dbReference type="ARBA" id="ARBA00022448"/>
    </source>
</evidence>
<dbReference type="RefSeq" id="WP_091951023.1">
    <property type="nucleotide sequence ID" value="NZ_FOSV01000026.1"/>
</dbReference>
<organism evidence="7 8">
    <name type="scientific">Methylorubrum salsuginis</name>
    <dbReference type="NCBI Taxonomy" id="414703"/>
    <lineage>
        <taxon>Bacteria</taxon>
        <taxon>Pseudomonadati</taxon>
        <taxon>Pseudomonadota</taxon>
        <taxon>Alphaproteobacteria</taxon>
        <taxon>Hyphomicrobiales</taxon>
        <taxon>Methylobacteriaceae</taxon>
        <taxon>Methylorubrum</taxon>
    </lineage>
</organism>
<evidence type="ECO:0000256" key="3">
    <source>
        <dbReference type="ARBA" id="ARBA00022729"/>
    </source>
</evidence>
<feature type="signal peptide" evidence="6">
    <location>
        <begin position="1"/>
        <end position="27"/>
    </location>
</feature>
<evidence type="ECO:0000313" key="8">
    <source>
        <dbReference type="Proteomes" id="UP000198804"/>
    </source>
</evidence>
<keyword evidence="2 5" id="KW-0813">Transport</keyword>
<keyword evidence="4 5" id="KW-0574">Periplasm</keyword>
<dbReference type="AlphaFoldDB" id="A0A1I4KW88"/>
<comment type="similarity">
    <text evidence="5">Belongs to the bacterial solute-binding protein PotD/PotF family.</text>
</comment>
<proteinExistence type="inferred from homology"/>
<dbReference type="PANTHER" id="PTHR30222">
    <property type="entry name" value="SPERMIDINE/PUTRESCINE-BINDING PERIPLASMIC PROTEIN"/>
    <property type="match status" value="1"/>
</dbReference>
<dbReference type="Gene3D" id="3.40.190.10">
    <property type="entry name" value="Periplasmic binding protein-like II"/>
    <property type="match status" value="2"/>
</dbReference>
<sequence length="369" mass="41121">MIRRSLLRGLSAALAALPLLVAGGARAEERVVNIYNWSDYIDPKVLEDFTRETGIKVVYDTYDNNEVLETKLLAGKSGYDVVVPSGPFLQRLIKAGVFLPLDKTKIPNLKNVWPEIANRLQAYDPGNTFAVDYMWGTTGLGVNVAAVRERLGPNVPLNSWSVVLNPSTMAKLKDCGVMLLDSPEDLIPSILPFYGYKVDSKRWDDITTVTDALYKVRGAVRKFHSSEYINGLANGDLCLAVGYSGDVLQAKKRAEESKNGVEIAYFIPKEGTQMWFDTFAIPKDAAHPTEAYAFIDYMMRPEVAAANTNFVSYANGNLPSQKFVKPEILKDPGIYPDEATMQRLSTNTAWNDTTQRFVTRAWTRVRTGR</sequence>
<keyword evidence="8" id="KW-1185">Reference proteome</keyword>
<dbReference type="InterPro" id="IPR001188">
    <property type="entry name" value="Sperm_putr-bd"/>
</dbReference>
<dbReference type="EMBL" id="FOSV01000026">
    <property type="protein sequence ID" value="SFL83008.1"/>
    <property type="molecule type" value="Genomic_DNA"/>
</dbReference>
<evidence type="ECO:0000256" key="5">
    <source>
        <dbReference type="PIRNR" id="PIRNR019574"/>
    </source>
</evidence>
<dbReference type="Pfam" id="PF13416">
    <property type="entry name" value="SBP_bac_8"/>
    <property type="match status" value="1"/>
</dbReference>
<reference evidence="8" key="1">
    <citation type="submission" date="2016-10" db="EMBL/GenBank/DDBJ databases">
        <authorList>
            <person name="Varghese N."/>
            <person name="Submissions S."/>
        </authorList>
    </citation>
    <scope>NUCLEOTIDE SEQUENCE [LARGE SCALE GENOMIC DNA]</scope>
    <source>
        <strain evidence="8">CGMCC 1.6474</strain>
    </source>
</reference>
<protein>
    <recommendedName>
        <fullName evidence="5">Putrescine-binding periplasmic protein</fullName>
    </recommendedName>
</protein>
<feature type="chain" id="PRO_5011699247" description="Putrescine-binding periplasmic protein" evidence="6">
    <location>
        <begin position="28"/>
        <end position="369"/>
    </location>
</feature>
<dbReference type="PIRSF" id="PIRSF019574">
    <property type="entry name" value="Periplasmic_polyamine_BP"/>
    <property type="match status" value="1"/>
</dbReference>
<dbReference type="GO" id="GO:0015846">
    <property type="term" value="P:polyamine transport"/>
    <property type="evidence" value="ECO:0007669"/>
    <property type="project" value="InterPro"/>
</dbReference>
<name>A0A1I4KW88_9HYPH</name>
<dbReference type="PRINTS" id="PR00909">
    <property type="entry name" value="SPERMDNBNDNG"/>
</dbReference>
<dbReference type="OrthoDB" id="9769319at2"/>
<dbReference type="GO" id="GO:0019808">
    <property type="term" value="F:polyamine binding"/>
    <property type="evidence" value="ECO:0007669"/>
    <property type="project" value="InterPro"/>
</dbReference>
<dbReference type="SUPFAM" id="SSF53850">
    <property type="entry name" value="Periplasmic binding protein-like II"/>
    <property type="match status" value="1"/>
</dbReference>
<evidence type="ECO:0000256" key="6">
    <source>
        <dbReference type="SAM" id="SignalP"/>
    </source>
</evidence>
<keyword evidence="3 6" id="KW-0732">Signal</keyword>
<gene>
    <name evidence="7" type="ORF">SAMN04488125_12626</name>
</gene>
<dbReference type="InterPro" id="IPR006059">
    <property type="entry name" value="SBP"/>
</dbReference>
<comment type="subcellular location">
    <subcellularLocation>
        <location evidence="1 5">Periplasm</location>
    </subcellularLocation>
</comment>
<comment type="function">
    <text evidence="5">Required for the activity of the bacterial periplasmic transport system of putrescine.</text>
</comment>
<evidence type="ECO:0000256" key="4">
    <source>
        <dbReference type="ARBA" id="ARBA00022764"/>
    </source>
</evidence>
<accession>A0A1I4KW88</accession>
<dbReference type="PANTHER" id="PTHR30222:SF12">
    <property type="entry name" value="NORSPERMIDINE SENSOR"/>
    <property type="match status" value="1"/>
</dbReference>
<evidence type="ECO:0000256" key="1">
    <source>
        <dbReference type="ARBA" id="ARBA00004418"/>
    </source>
</evidence>
<dbReference type="STRING" id="414703.SAMN04488125_12626"/>